<sequence length="104" mass="12071">MYQESSVQNPDDKFYERADAHIHLSNDQISEDVTKGKVSASMMYATARFNSWVSACGWHSAEEMAAAKEETIEYFVAEYRKMLDENMDDYINNFRSYMQVSQDA</sequence>
<accession>A0AA91DD72</accession>
<dbReference type="InterPro" id="IPR021490">
    <property type="entry name" value="DUF3144"/>
</dbReference>
<gene>
    <name evidence="1" type="ORF">A1356_10295</name>
</gene>
<evidence type="ECO:0000313" key="2">
    <source>
        <dbReference type="Proteomes" id="UP000077734"/>
    </source>
</evidence>
<dbReference type="AlphaFoldDB" id="A0AA91DD72"/>
<comment type="caution">
    <text evidence="1">The sequence shown here is derived from an EMBL/GenBank/DDBJ whole genome shotgun (WGS) entry which is preliminary data.</text>
</comment>
<reference evidence="1 2" key="1">
    <citation type="submission" date="2016-03" db="EMBL/GenBank/DDBJ databases">
        <authorList>
            <person name="Heylen K."/>
            <person name="De Vos P."/>
            <person name="Vekeman B."/>
        </authorList>
    </citation>
    <scope>NUCLEOTIDE SEQUENCE [LARGE SCALE GENOMIC DNA]</scope>
    <source>
        <strain evidence="1 2">R-49807</strain>
    </source>
</reference>
<protein>
    <recommendedName>
        <fullName evidence="3">DUF3144 domain-containing protein</fullName>
    </recommendedName>
</protein>
<dbReference type="EMBL" id="LUUL01000067">
    <property type="protein sequence ID" value="OAI27001.1"/>
    <property type="molecule type" value="Genomic_DNA"/>
</dbReference>
<evidence type="ECO:0000313" key="1">
    <source>
        <dbReference type="EMBL" id="OAI27001.1"/>
    </source>
</evidence>
<organism evidence="1 2">
    <name type="scientific">Methylomonas koyamae</name>
    <dbReference type="NCBI Taxonomy" id="702114"/>
    <lineage>
        <taxon>Bacteria</taxon>
        <taxon>Pseudomonadati</taxon>
        <taxon>Pseudomonadota</taxon>
        <taxon>Gammaproteobacteria</taxon>
        <taxon>Methylococcales</taxon>
        <taxon>Methylococcaceae</taxon>
        <taxon>Methylomonas</taxon>
    </lineage>
</organism>
<proteinExistence type="predicted"/>
<dbReference type="Proteomes" id="UP000077734">
    <property type="component" value="Unassembled WGS sequence"/>
</dbReference>
<dbReference type="Gene3D" id="1.10.287.3020">
    <property type="match status" value="1"/>
</dbReference>
<evidence type="ECO:0008006" key="3">
    <source>
        <dbReference type="Google" id="ProtNLM"/>
    </source>
</evidence>
<keyword evidence="2" id="KW-1185">Reference proteome</keyword>
<dbReference type="Pfam" id="PF11342">
    <property type="entry name" value="DUF3144"/>
    <property type="match status" value="1"/>
</dbReference>
<name>A0AA91DD72_9GAMM</name>